<accession>G0URQ0</accession>
<dbReference type="EMBL" id="HE575321">
    <property type="protein sequence ID" value="CCC92062.1"/>
    <property type="molecule type" value="Genomic_DNA"/>
</dbReference>
<gene>
    <name evidence="1" type="ORF">TCIL3000_8_2810</name>
</gene>
<sequence length="156" mass="18282">MCWGTKHVGYYCTPSHTTPPRHMQRRIDFQSQSSPFAERKGLFYICRQLTSLILPLQWPLFDPAQWVWLSLGPIHWGPPMVPTHFVPQSWGLDSGCHRRPFRNQPCFLPQRPVIRMRPPLRAVGIPVRMLFPAPHSPPRTAVPASHPAWWLWNRFF</sequence>
<dbReference type="AlphaFoldDB" id="G0URQ0"/>
<protein>
    <submittedName>
        <fullName evidence="1">Uncharacterized protein TCIL3000_8_2810</fullName>
    </submittedName>
</protein>
<organism evidence="1">
    <name type="scientific">Trypanosoma congolense (strain IL3000)</name>
    <dbReference type="NCBI Taxonomy" id="1068625"/>
    <lineage>
        <taxon>Eukaryota</taxon>
        <taxon>Discoba</taxon>
        <taxon>Euglenozoa</taxon>
        <taxon>Kinetoplastea</taxon>
        <taxon>Metakinetoplastina</taxon>
        <taxon>Trypanosomatida</taxon>
        <taxon>Trypanosomatidae</taxon>
        <taxon>Trypanosoma</taxon>
        <taxon>Nannomonas</taxon>
    </lineage>
</organism>
<name>G0URQ0_TRYCI</name>
<dbReference type="VEuPathDB" id="TriTrypDB:TcIL3000_8_2810"/>
<evidence type="ECO:0000313" key="1">
    <source>
        <dbReference type="EMBL" id="CCC92062.1"/>
    </source>
</evidence>
<proteinExistence type="predicted"/>
<reference evidence="1" key="1">
    <citation type="journal article" date="2012" name="Proc. Natl. Acad. Sci. U.S.A.">
        <title>Antigenic diversity is generated by distinct evolutionary mechanisms in African trypanosome species.</title>
        <authorList>
            <person name="Jackson A.P."/>
            <person name="Berry A."/>
            <person name="Aslett M."/>
            <person name="Allison H.C."/>
            <person name="Burton P."/>
            <person name="Vavrova-Anderson J."/>
            <person name="Brown R."/>
            <person name="Browne H."/>
            <person name="Corton N."/>
            <person name="Hauser H."/>
            <person name="Gamble J."/>
            <person name="Gilderthorp R."/>
            <person name="Marcello L."/>
            <person name="McQuillan J."/>
            <person name="Otto T.D."/>
            <person name="Quail M.A."/>
            <person name="Sanders M.J."/>
            <person name="van Tonder A."/>
            <person name="Ginger M.L."/>
            <person name="Field M.C."/>
            <person name="Barry J.D."/>
            <person name="Hertz-Fowler C."/>
            <person name="Berriman M."/>
        </authorList>
    </citation>
    <scope>NUCLEOTIDE SEQUENCE</scope>
    <source>
        <strain evidence="1">IL3000</strain>
    </source>
</reference>